<reference evidence="6 7" key="1">
    <citation type="submission" date="2016-08" db="EMBL/GenBank/DDBJ databases">
        <authorList>
            <person name="Seilhamer J.J."/>
        </authorList>
    </citation>
    <scope>NUCLEOTIDE SEQUENCE [LARGE SCALE GENOMIC DNA]</scope>
    <source>
        <strain evidence="6 7">A37T2</strain>
    </source>
</reference>
<keyword evidence="7" id="KW-1185">Reference proteome</keyword>
<evidence type="ECO:0000256" key="5">
    <source>
        <dbReference type="SAM" id="Phobius"/>
    </source>
</evidence>
<dbReference type="GO" id="GO:0005385">
    <property type="term" value="F:zinc ion transmembrane transporter activity"/>
    <property type="evidence" value="ECO:0007669"/>
    <property type="project" value="TreeGrafter"/>
</dbReference>
<dbReference type="STRING" id="1335309.GA0116948_101412"/>
<feature type="transmembrane region" description="Helical" evidence="5">
    <location>
        <begin position="6"/>
        <end position="24"/>
    </location>
</feature>
<dbReference type="Pfam" id="PF02535">
    <property type="entry name" value="Zip"/>
    <property type="match status" value="1"/>
</dbReference>
<comment type="subcellular location">
    <subcellularLocation>
        <location evidence="1">Membrane</location>
        <topology evidence="1">Multi-pass membrane protein</topology>
    </subcellularLocation>
</comment>
<evidence type="ECO:0000256" key="1">
    <source>
        <dbReference type="ARBA" id="ARBA00004141"/>
    </source>
</evidence>
<accession>A0A1C3ZIE6</accession>
<feature type="transmembrane region" description="Helical" evidence="5">
    <location>
        <begin position="100"/>
        <end position="122"/>
    </location>
</feature>
<evidence type="ECO:0000256" key="2">
    <source>
        <dbReference type="ARBA" id="ARBA00022692"/>
    </source>
</evidence>
<keyword evidence="3 5" id="KW-1133">Transmembrane helix</keyword>
<dbReference type="GO" id="GO:0016020">
    <property type="term" value="C:membrane"/>
    <property type="evidence" value="ECO:0007669"/>
    <property type="project" value="UniProtKB-SubCell"/>
</dbReference>
<evidence type="ECO:0000256" key="3">
    <source>
        <dbReference type="ARBA" id="ARBA00022989"/>
    </source>
</evidence>
<evidence type="ECO:0000313" key="6">
    <source>
        <dbReference type="EMBL" id="SCB82124.1"/>
    </source>
</evidence>
<name>A0A1C3ZIE6_9BACT</name>
<dbReference type="EMBL" id="FMAR01000001">
    <property type="protein sequence ID" value="SCB82124.1"/>
    <property type="molecule type" value="Genomic_DNA"/>
</dbReference>
<dbReference type="AlphaFoldDB" id="A0A1C3ZIE6"/>
<feature type="transmembrane region" description="Helical" evidence="5">
    <location>
        <begin position="61"/>
        <end position="79"/>
    </location>
</feature>
<evidence type="ECO:0000313" key="7">
    <source>
        <dbReference type="Proteomes" id="UP000242818"/>
    </source>
</evidence>
<dbReference type="InterPro" id="IPR003689">
    <property type="entry name" value="ZIP"/>
</dbReference>
<feature type="transmembrane region" description="Helical" evidence="5">
    <location>
        <begin position="226"/>
        <end position="244"/>
    </location>
</feature>
<feature type="transmembrane region" description="Helical" evidence="5">
    <location>
        <begin position="31"/>
        <end position="49"/>
    </location>
</feature>
<gene>
    <name evidence="6" type="ORF">GA0116948_101412</name>
</gene>
<organism evidence="6 7">
    <name type="scientific">Chitinophaga costaii</name>
    <dbReference type="NCBI Taxonomy" id="1335309"/>
    <lineage>
        <taxon>Bacteria</taxon>
        <taxon>Pseudomonadati</taxon>
        <taxon>Bacteroidota</taxon>
        <taxon>Chitinophagia</taxon>
        <taxon>Chitinophagales</taxon>
        <taxon>Chitinophagaceae</taxon>
        <taxon>Chitinophaga</taxon>
    </lineage>
</organism>
<dbReference type="OrthoDB" id="654481at2"/>
<dbReference type="Proteomes" id="UP000242818">
    <property type="component" value="Unassembled WGS sequence"/>
</dbReference>
<keyword evidence="2 5" id="KW-0812">Transmembrane</keyword>
<dbReference type="PANTHER" id="PTHR11040">
    <property type="entry name" value="ZINC/IRON TRANSPORTER"/>
    <property type="match status" value="1"/>
</dbReference>
<proteinExistence type="predicted"/>
<keyword evidence="4 5" id="KW-0472">Membrane</keyword>
<dbReference type="RefSeq" id="WP_089708490.1">
    <property type="nucleotide sequence ID" value="NZ_FMAR01000001.1"/>
</dbReference>
<feature type="transmembrane region" description="Helical" evidence="5">
    <location>
        <begin position="162"/>
        <end position="181"/>
    </location>
</feature>
<protein>
    <submittedName>
        <fullName evidence="6">Zinc transporter ZupT</fullName>
    </submittedName>
</protein>
<feature type="transmembrane region" description="Helical" evidence="5">
    <location>
        <begin position="193"/>
        <end position="214"/>
    </location>
</feature>
<dbReference type="PANTHER" id="PTHR11040:SF44">
    <property type="entry name" value="PROTEIN ZNTC-RELATED"/>
    <property type="match status" value="1"/>
</dbReference>
<sequence length="245" mass="26242">MNWTYLIFIFIATLTGGIIALRAGKAGHFMVYLLAFTGAFLFGITIMHLLPEVFAQLGSRAGIYVVLGFFIQVALAQLSHGMEHGHTHMATPGGAGHHHIAIAPLLVGLSLHAFMEGLPLGFHYQDAAAIPSLMLGVALHKLPESLALMTVMVHGGVSKPRLWAILVGFGLVTPLAAILAWLLGQTFSVVADYLVYVVALVIGAFIHIATTIFFESGTRYHEISGRKVIAIAGGILLAFVTMIFE</sequence>
<evidence type="ECO:0000256" key="4">
    <source>
        <dbReference type="ARBA" id="ARBA00023136"/>
    </source>
</evidence>